<dbReference type="InterPro" id="IPR013656">
    <property type="entry name" value="PAS_4"/>
</dbReference>
<dbReference type="SUPFAM" id="SSF47384">
    <property type="entry name" value="Homodimeric domain of signal transducing histidine kinase"/>
    <property type="match status" value="1"/>
</dbReference>
<keyword evidence="7" id="KW-0067">ATP-binding</keyword>
<dbReference type="Proteomes" id="UP000587586">
    <property type="component" value="Unassembled WGS sequence"/>
</dbReference>
<dbReference type="SUPFAM" id="SSF55785">
    <property type="entry name" value="PYP-like sensor domain (PAS domain)"/>
    <property type="match status" value="1"/>
</dbReference>
<dbReference type="SMART" id="SM00448">
    <property type="entry name" value="REC"/>
    <property type="match status" value="2"/>
</dbReference>
<dbReference type="RefSeq" id="WP_183361678.1">
    <property type="nucleotide sequence ID" value="NZ_BLXZ01000005.1"/>
</dbReference>
<dbReference type="PANTHER" id="PTHR45339:SF3">
    <property type="entry name" value="HISTIDINE KINASE"/>
    <property type="match status" value="1"/>
</dbReference>
<dbReference type="EMBL" id="BLXZ01000005">
    <property type="protein sequence ID" value="GFO69099.1"/>
    <property type="molecule type" value="Genomic_DNA"/>
</dbReference>
<dbReference type="PRINTS" id="PR00344">
    <property type="entry name" value="BCTRLSENSOR"/>
</dbReference>
<dbReference type="InterPro" id="IPR003661">
    <property type="entry name" value="HisK_dim/P_dom"/>
</dbReference>
<feature type="domain" description="PAC" evidence="15">
    <location>
        <begin position="240"/>
        <end position="297"/>
    </location>
</feature>
<dbReference type="FunFam" id="1.10.287.130:FF:000002">
    <property type="entry name" value="Two-component osmosensing histidine kinase"/>
    <property type="match status" value="1"/>
</dbReference>
<evidence type="ECO:0000256" key="10">
    <source>
        <dbReference type="ARBA" id="ARBA00068150"/>
    </source>
</evidence>
<dbReference type="InterPro" id="IPR003594">
    <property type="entry name" value="HATPase_dom"/>
</dbReference>
<evidence type="ECO:0000256" key="7">
    <source>
        <dbReference type="ARBA" id="ARBA00022840"/>
    </source>
</evidence>
<dbReference type="Gene3D" id="3.30.450.20">
    <property type="entry name" value="PAS domain"/>
    <property type="match status" value="1"/>
</dbReference>
<dbReference type="CDD" id="cd17546">
    <property type="entry name" value="REC_hyHK_CKI1_RcsC-like"/>
    <property type="match status" value="1"/>
</dbReference>
<dbReference type="PROSITE" id="PS50112">
    <property type="entry name" value="PAS"/>
    <property type="match status" value="1"/>
</dbReference>
<evidence type="ECO:0000256" key="1">
    <source>
        <dbReference type="ARBA" id="ARBA00000085"/>
    </source>
</evidence>
<name>A0A6V8ND92_9BACT</name>
<evidence type="ECO:0000259" key="13">
    <source>
        <dbReference type="PROSITE" id="PS50110"/>
    </source>
</evidence>
<dbReference type="SMART" id="SM00387">
    <property type="entry name" value="HATPase_c"/>
    <property type="match status" value="1"/>
</dbReference>
<evidence type="ECO:0000259" key="15">
    <source>
        <dbReference type="PROSITE" id="PS50113"/>
    </source>
</evidence>
<evidence type="ECO:0000256" key="2">
    <source>
        <dbReference type="ARBA" id="ARBA00012438"/>
    </source>
</evidence>
<feature type="domain" description="Histidine kinase" evidence="12">
    <location>
        <begin position="315"/>
        <end position="537"/>
    </location>
</feature>
<dbReference type="InterPro" id="IPR036097">
    <property type="entry name" value="HisK_dim/P_sf"/>
</dbReference>
<comment type="caution">
    <text evidence="16">The sequence shown here is derived from an EMBL/GenBank/DDBJ whole genome shotgun (WGS) entry which is preliminary data.</text>
</comment>
<dbReference type="Gene3D" id="1.10.287.130">
    <property type="match status" value="1"/>
</dbReference>
<dbReference type="AlphaFoldDB" id="A0A6V8ND92"/>
<gene>
    <name evidence="16" type="ORF">GMLC_26780</name>
</gene>
<keyword evidence="5" id="KW-0547">Nucleotide-binding</keyword>
<dbReference type="PROSITE" id="PS50110">
    <property type="entry name" value="RESPONSE_REGULATORY"/>
    <property type="match status" value="2"/>
</dbReference>
<dbReference type="InterPro" id="IPR001789">
    <property type="entry name" value="Sig_transdc_resp-reg_receiver"/>
</dbReference>
<keyword evidence="17" id="KW-1185">Reference proteome</keyword>
<dbReference type="GO" id="GO:0005524">
    <property type="term" value="F:ATP binding"/>
    <property type="evidence" value="ECO:0007669"/>
    <property type="project" value="UniProtKB-KW"/>
</dbReference>
<dbReference type="PANTHER" id="PTHR45339">
    <property type="entry name" value="HYBRID SIGNAL TRANSDUCTION HISTIDINE KINASE J"/>
    <property type="match status" value="1"/>
</dbReference>
<dbReference type="InterPro" id="IPR035965">
    <property type="entry name" value="PAS-like_dom_sf"/>
</dbReference>
<reference evidence="17" key="1">
    <citation type="submission" date="2020-06" db="EMBL/GenBank/DDBJ databases">
        <title>Draft genomic sequecing of Geomonas sp. Red745.</title>
        <authorList>
            <person name="Itoh H."/>
            <person name="Xu Z.X."/>
            <person name="Ushijima N."/>
            <person name="Masuda Y."/>
            <person name="Shiratori Y."/>
            <person name="Senoo K."/>
        </authorList>
    </citation>
    <scope>NUCLEOTIDE SEQUENCE [LARGE SCALE GENOMIC DNA]</scope>
    <source>
        <strain evidence="17">Red745</strain>
    </source>
</reference>
<keyword evidence="8" id="KW-0902">Two-component regulatory system</keyword>
<dbReference type="CDD" id="cd00082">
    <property type="entry name" value="HisKA"/>
    <property type="match status" value="1"/>
</dbReference>
<dbReference type="SUPFAM" id="SSF55874">
    <property type="entry name" value="ATPase domain of HSP90 chaperone/DNA topoisomerase II/histidine kinase"/>
    <property type="match status" value="1"/>
</dbReference>
<dbReference type="InterPro" id="IPR036890">
    <property type="entry name" value="HATPase_C_sf"/>
</dbReference>
<evidence type="ECO:0000259" key="12">
    <source>
        <dbReference type="PROSITE" id="PS50109"/>
    </source>
</evidence>
<evidence type="ECO:0000256" key="8">
    <source>
        <dbReference type="ARBA" id="ARBA00023012"/>
    </source>
</evidence>
<dbReference type="PROSITE" id="PS50113">
    <property type="entry name" value="PAC"/>
    <property type="match status" value="1"/>
</dbReference>
<evidence type="ECO:0000313" key="17">
    <source>
        <dbReference type="Proteomes" id="UP000587586"/>
    </source>
</evidence>
<dbReference type="Pfam" id="PF00072">
    <property type="entry name" value="Response_reg"/>
    <property type="match status" value="2"/>
</dbReference>
<keyword evidence="6 16" id="KW-0418">Kinase</keyword>
<evidence type="ECO:0000256" key="9">
    <source>
        <dbReference type="ARBA" id="ARBA00064003"/>
    </source>
</evidence>
<dbReference type="Pfam" id="PF08448">
    <property type="entry name" value="PAS_4"/>
    <property type="match status" value="1"/>
</dbReference>
<keyword evidence="3 11" id="KW-0597">Phosphoprotein</keyword>
<dbReference type="CDD" id="cd00156">
    <property type="entry name" value="REC"/>
    <property type="match status" value="1"/>
</dbReference>
<feature type="modified residue" description="4-aspartylphosphate" evidence="11">
    <location>
        <position position="58"/>
    </location>
</feature>
<evidence type="ECO:0000256" key="4">
    <source>
        <dbReference type="ARBA" id="ARBA00022679"/>
    </source>
</evidence>
<dbReference type="SUPFAM" id="SSF52172">
    <property type="entry name" value="CheY-like"/>
    <property type="match status" value="2"/>
</dbReference>
<evidence type="ECO:0000259" key="14">
    <source>
        <dbReference type="PROSITE" id="PS50112"/>
    </source>
</evidence>
<organism evidence="16 17">
    <name type="scientific">Geomonas limicola</name>
    <dbReference type="NCBI Taxonomy" id="2740186"/>
    <lineage>
        <taxon>Bacteria</taxon>
        <taxon>Pseudomonadati</taxon>
        <taxon>Thermodesulfobacteriota</taxon>
        <taxon>Desulfuromonadia</taxon>
        <taxon>Geobacterales</taxon>
        <taxon>Geobacteraceae</taxon>
        <taxon>Geomonas</taxon>
    </lineage>
</organism>
<keyword evidence="4" id="KW-0808">Transferase</keyword>
<dbReference type="SMART" id="SM00091">
    <property type="entry name" value="PAS"/>
    <property type="match status" value="1"/>
</dbReference>
<dbReference type="CDD" id="cd00130">
    <property type="entry name" value="PAS"/>
    <property type="match status" value="1"/>
</dbReference>
<feature type="domain" description="PAS" evidence="14">
    <location>
        <begin position="175"/>
        <end position="227"/>
    </location>
</feature>
<dbReference type="PROSITE" id="PS50109">
    <property type="entry name" value="HIS_KIN"/>
    <property type="match status" value="1"/>
</dbReference>
<dbReference type="NCBIfam" id="TIGR00229">
    <property type="entry name" value="sensory_box"/>
    <property type="match status" value="1"/>
</dbReference>
<sequence>MKESLRVLLVEDNPGDADLLLFQLPEQGATQWEVVCVGRLFEALDRVSREYFDIVLLDLGLPDSSGMETFRAMRFQAAKLPIIVLTGNQDERVGLEAIREGAQDYLVKGEAGSDVLLRAVRYAIERGRTENALLELNNSLEERIAERTVELTTANEALRVEIAERQRAEDAMRRIKEQWERTFASVPDLIAILDHQHRVLRVNDAMAGRLGRTPEECVGLACHEVVHGSQCPPMSCPHSLSLEDGLSHAAELHLERFGGDFLVTTTPLLDEDGEHLGSVHIAHDITERKIFEQGLREAKEVAETAARTKSQFLANMSHELRTPMAGVLGMLDLALSGQLNPEQRSYIETAHSSARALVRILNDILDLTKIEMGKLTLEEKPFSVLTCVENTFNLLLPVARNKGLTLEFSVGDAVPGMLVGDQIRLNQVLTNLVGNAVKFTERGRVGLRVTAGAERGDGRHEIHFVVTDTGIGIPSNKEDLLFLVFSQVDESHSRRYGGTGLGLAISKEIVERMGGAISFVSVEGEGSTFTCRIPFGAATGSEDALAAAAPAASPAPVAPAATVGKLRLLVAEDDQVIRQVLVAMLERSGYQVVFAENGERVVELWEAEPYQLILMDVQMPRLNGFEATAAIRARERERGGHIPIVAMTAHALKEDEARCLQAGMDAYLSKPIDFKECLQVISETLKAFRQDT</sequence>
<dbReference type="GO" id="GO:0000155">
    <property type="term" value="F:phosphorelay sensor kinase activity"/>
    <property type="evidence" value="ECO:0007669"/>
    <property type="project" value="InterPro"/>
</dbReference>
<comment type="catalytic activity">
    <reaction evidence="1">
        <text>ATP + protein L-histidine = ADP + protein N-phospho-L-histidine.</text>
        <dbReference type="EC" id="2.7.13.3"/>
    </reaction>
</comment>
<dbReference type="InterPro" id="IPR000700">
    <property type="entry name" value="PAS-assoc_C"/>
</dbReference>
<dbReference type="EC" id="2.7.13.3" evidence="2"/>
<evidence type="ECO:0000256" key="3">
    <source>
        <dbReference type="ARBA" id="ARBA00022553"/>
    </source>
</evidence>
<feature type="modified residue" description="4-aspartylphosphate" evidence="11">
    <location>
        <position position="616"/>
    </location>
</feature>
<proteinExistence type="predicted"/>
<dbReference type="InterPro" id="IPR005467">
    <property type="entry name" value="His_kinase_dom"/>
</dbReference>
<dbReference type="InterPro" id="IPR000014">
    <property type="entry name" value="PAS"/>
</dbReference>
<dbReference type="FunFam" id="3.30.565.10:FF:000010">
    <property type="entry name" value="Sensor histidine kinase RcsC"/>
    <property type="match status" value="1"/>
</dbReference>
<feature type="domain" description="Response regulatory" evidence="13">
    <location>
        <begin position="567"/>
        <end position="685"/>
    </location>
</feature>
<evidence type="ECO:0000256" key="5">
    <source>
        <dbReference type="ARBA" id="ARBA00022741"/>
    </source>
</evidence>
<dbReference type="InterPro" id="IPR011006">
    <property type="entry name" value="CheY-like_superfamily"/>
</dbReference>
<dbReference type="SMART" id="SM00388">
    <property type="entry name" value="HisKA"/>
    <property type="match status" value="1"/>
</dbReference>
<dbReference type="Gene3D" id="3.30.565.10">
    <property type="entry name" value="Histidine kinase-like ATPase, C-terminal domain"/>
    <property type="match status" value="1"/>
</dbReference>
<dbReference type="CDD" id="cd16922">
    <property type="entry name" value="HATPase_EvgS-ArcB-TorS-like"/>
    <property type="match status" value="1"/>
</dbReference>
<accession>A0A6V8ND92</accession>
<dbReference type="InterPro" id="IPR004358">
    <property type="entry name" value="Sig_transdc_His_kin-like_C"/>
</dbReference>
<protein>
    <recommendedName>
        <fullName evidence="10">Sensory/regulatory protein RpfC</fullName>
        <ecNumber evidence="2">2.7.13.3</ecNumber>
    </recommendedName>
</protein>
<evidence type="ECO:0000256" key="6">
    <source>
        <dbReference type="ARBA" id="ARBA00022777"/>
    </source>
</evidence>
<evidence type="ECO:0000313" key="16">
    <source>
        <dbReference type="EMBL" id="GFO69099.1"/>
    </source>
</evidence>
<dbReference type="Gene3D" id="3.40.50.2300">
    <property type="match status" value="2"/>
</dbReference>
<comment type="subunit">
    <text evidence="9">At low DSF concentrations, interacts with RpfF.</text>
</comment>
<dbReference type="Pfam" id="PF00512">
    <property type="entry name" value="HisKA"/>
    <property type="match status" value="1"/>
</dbReference>
<evidence type="ECO:0000256" key="11">
    <source>
        <dbReference type="PROSITE-ProRule" id="PRU00169"/>
    </source>
</evidence>
<feature type="domain" description="Response regulatory" evidence="13">
    <location>
        <begin position="6"/>
        <end position="123"/>
    </location>
</feature>
<dbReference type="Pfam" id="PF02518">
    <property type="entry name" value="HATPase_c"/>
    <property type="match status" value="1"/>
</dbReference>